<name>A0A0S4J0F5_BODSA</name>
<gene>
    <name evidence="2" type="ORF">BSAL_05760</name>
</gene>
<evidence type="ECO:0000313" key="3">
    <source>
        <dbReference type="Proteomes" id="UP000051952"/>
    </source>
</evidence>
<dbReference type="Proteomes" id="UP000051952">
    <property type="component" value="Unassembled WGS sequence"/>
</dbReference>
<feature type="transmembrane region" description="Helical" evidence="1">
    <location>
        <begin position="124"/>
        <end position="144"/>
    </location>
</feature>
<keyword evidence="1" id="KW-0472">Membrane</keyword>
<dbReference type="AlphaFoldDB" id="A0A0S4J0F5"/>
<accession>A0A0S4J0F5</accession>
<dbReference type="VEuPathDB" id="TriTrypDB:BSAL_05760"/>
<feature type="non-terminal residue" evidence="2">
    <location>
        <position position="1"/>
    </location>
</feature>
<feature type="transmembrane region" description="Helical" evidence="1">
    <location>
        <begin position="32"/>
        <end position="56"/>
    </location>
</feature>
<dbReference type="EMBL" id="CYKH01000959">
    <property type="protein sequence ID" value="CUG72971.1"/>
    <property type="molecule type" value="Genomic_DNA"/>
</dbReference>
<evidence type="ECO:0000313" key="2">
    <source>
        <dbReference type="EMBL" id="CUG72971.1"/>
    </source>
</evidence>
<evidence type="ECO:0000256" key="1">
    <source>
        <dbReference type="SAM" id="Phobius"/>
    </source>
</evidence>
<feature type="transmembrane region" description="Helical" evidence="1">
    <location>
        <begin position="183"/>
        <end position="206"/>
    </location>
</feature>
<keyword evidence="1" id="KW-0812">Transmembrane</keyword>
<keyword evidence="3" id="KW-1185">Reference proteome</keyword>
<keyword evidence="1" id="KW-1133">Transmembrane helix</keyword>
<proteinExistence type="predicted"/>
<reference evidence="3" key="1">
    <citation type="submission" date="2015-09" db="EMBL/GenBank/DDBJ databases">
        <authorList>
            <consortium name="Pathogen Informatics"/>
        </authorList>
    </citation>
    <scope>NUCLEOTIDE SEQUENCE [LARGE SCALE GENOMIC DNA]</scope>
    <source>
        <strain evidence="3">Lake Konstanz</strain>
    </source>
</reference>
<feature type="transmembrane region" description="Helical" evidence="1">
    <location>
        <begin position="218"/>
        <end position="239"/>
    </location>
</feature>
<organism evidence="2 3">
    <name type="scientific">Bodo saltans</name>
    <name type="common">Flagellated protozoan</name>
    <dbReference type="NCBI Taxonomy" id="75058"/>
    <lineage>
        <taxon>Eukaryota</taxon>
        <taxon>Discoba</taxon>
        <taxon>Euglenozoa</taxon>
        <taxon>Kinetoplastea</taxon>
        <taxon>Metakinetoplastina</taxon>
        <taxon>Eubodonida</taxon>
        <taxon>Bodonidae</taxon>
        <taxon>Bodo</taxon>
    </lineage>
</organism>
<protein>
    <submittedName>
        <fullName evidence="2">Membrane-associated protein, putative</fullName>
    </submittedName>
</protein>
<sequence length="373" mass="40607">PSPVLPLVVATIPSTVSSVFRILQSNCAASDFAIASLGVLMCVSPIVVLGAVAYVVPRRLSLVLLASDRVEKKKTKTFWPRSLWWATEIFHKRVVWREREGRAHDSITSSLRRCATVVLLEYSVVWYACLDVIVLTLASVLGAVSTLQSGDACRAASISVLVLYVAQLIVCIAVRPLTTHFSLLYSVFSLLLSSVSVACQVGYIFASSNRSTSADLDAFNNLLIAAAACDLAVLGVSMLRAAVDLLEALRACHGHIMTAVRLWQEQRTKDSLPATAILVDTTTSLIGDELLWLSVSPSAKERDNNTIDQLFLEEANSQFWRDDGTAAILQPLQEEAHENDLGHHLSDVSLASWTPRLLQHADDDARASPAFIP</sequence>
<feature type="transmembrane region" description="Helical" evidence="1">
    <location>
        <begin position="156"/>
        <end position="177"/>
    </location>
</feature>